<dbReference type="AlphaFoldDB" id="A0A5B9MCW5"/>
<reference evidence="2 3" key="1">
    <citation type="submission" date="2019-02" db="EMBL/GenBank/DDBJ databases">
        <title>Planctomycetal bacteria perform biofilm scaping via a novel small molecule.</title>
        <authorList>
            <person name="Jeske O."/>
            <person name="Boedeker C."/>
            <person name="Wiegand S."/>
            <person name="Breitling P."/>
            <person name="Kallscheuer N."/>
            <person name="Jogler M."/>
            <person name="Rohde M."/>
            <person name="Petersen J."/>
            <person name="Medema M.H."/>
            <person name="Surup F."/>
            <person name="Jogler C."/>
        </authorList>
    </citation>
    <scope>NUCLEOTIDE SEQUENCE [LARGE SCALE GENOMIC DNA]</scope>
    <source>
        <strain evidence="2 3">Mal15</strain>
    </source>
</reference>
<dbReference type="InterPro" id="IPR011990">
    <property type="entry name" value="TPR-like_helical_dom_sf"/>
</dbReference>
<protein>
    <submittedName>
        <fullName evidence="2">CHAT domain protein</fullName>
    </submittedName>
</protein>
<evidence type="ECO:0000313" key="3">
    <source>
        <dbReference type="Proteomes" id="UP000321353"/>
    </source>
</evidence>
<feature type="domain" description="CHAT" evidence="1">
    <location>
        <begin position="728"/>
        <end position="995"/>
    </location>
</feature>
<organism evidence="2 3">
    <name type="scientific">Stieleria maiorica</name>
    <dbReference type="NCBI Taxonomy" id="2795974"/>
    <lineage>
        <taxon>Bacteria</taxon>
        <taxon>Pseudomonadati</taxon>
        <taxon>Planctomycetota</taxon>
        <taxon>Planctomycetia</taxon>
        <taxon>Pirellulales</taxon>
        <taxon>Pirellulaceae</taxon>
        <taxon>Stieleria</taxon>
    </lineage>
</organism>
<dbReference type="Pfam" id="PF12770">
    <property type="entry name" value="CHAT"/>
    <property type="match status" value="1"/>
</dbReference>
<dbReference type="Proteomes" id="UP000321353">
    <property type="component" value="Chromosome"/>
</dbReference>
<dbReference type="InterPro" id="IPR024983">
    <property type="entry name" value="CHAT_dom"/>
</dbReference>
<evidence type="ECO:0000313" key="2">
    <source>
        <dbReference type="EMBL" id="QEF97335.1"/>
    </source>
</evidence>
<keyword evidence="3" id="KW-1185">Reference proteome</keyword>
<dbReference type="SUPFAM" id="SSF48452">
    <property type="entry name" value="TPR-like"/>
    <property type="match status" value="1"/>
</dbReference>
<dbReference type="EMBL" id="CP036264">
    <property type="protein sequence ID" value="QEF97335.1"/>
    <property type="molecule type" value="Genomic_DNA"/>
</dbReference>
<accession>A0A5B9MCW5</accession>
<evidence type="ECO:0000259" key="1">
    <source>
        <dbReference type="Pfam" id="PF12770"/>
    </source>
</evidence>
<gene>
    <name evidence="2" type="ORF">Mal15_13750</name>
</gene>
<dbReference type="KEGG" id="smam:Mal15_13750"/>
<dbReference type="RefSeq" id="WP_233903313.1">
    <property type="nucleotide sequence ID" value="NZ_CP036264.1"/>
</dbReference>
<name>A0A5B9MCW5_9BACT</name>
<proteinExistence type="predicted"/>
<sequence>MMARFSSATPWPRLLSPLLLLVGLSLFDTGTARGQGAGLGPSLGREPMGSGYPSPEYYFALEVYRSGDLEKAMDAFDIAVSRTRKDINGHWIDAIPVFAMMGECQYRLGDLEGAMQSLDMSLKIAIRYRGWLGRPVWSEVLMSQFQMSPKQYLWPEANAVNRLPVTRTIKFYSGEQLTEATLAQGGVIEELNIKPIDAIEILRGLAIASYRRRIILGPLAEGDALATQLLDSTKYPAGLQLPIARNLIGAMRAAERFGAMQDERTVSDAAENATYNGGVHPISPITGLCAASALAGSDKPAAAIPLCLAVTNQAASMDYFEWVGEALQLAAGCATAKDAAVVQQAGQVAATNLLRKSRLAALHCLIASADAAVTAGDFASATARLGEAKAIAMRRDVLQPRLDAYGAYVAARLATRTATPGGNPNVTGPWEEGLSQIFNFATNSRIRKRSLISMPRLYQLQRVRLALGRNLDGQSADVLLASYADDPAIDVWRRDPVDAIAGVVADRDLLRLARLRTAASRESGQDVLARIEDLQAGRIRSQLPLGGRVMQVRALARMPDELLEKKIVEFRNAADKPIRDLRTAAKADLDAKPAAGADPAMVQAGLDRLEANAWAIALDRTVLPVVMPHALDDKQPASVLPDDVGILAFCQDGNLIHAVLCTKQKSTYWTIKGASRVAGEIAALSRGIGAAPSRGARLPEDDGWRDDAIKFRDRLIATGTGALLTGRLTGIKRLVVIPDALLWYVPFELLPTDERDAPLLGDSIDVVYAATPALAIYPTADKTTSPAIAVTAGKFFAPREAETNAMLVQTILDSIHAGAAVRLPGDAMIPTSQSGNVAGHLVVAEPTTPNPASVLDSPLAAYETSMRQGRLRSWLGFPPGTPGSVFLAGFRSNLDTSQGVSGHEIMHVIAALQYSGVRDVILSRWAVGGESTAILLREYVQELPFLGAPAALTRAKNVLRRSEISPLGEPTLSGSDQERETLTGDEPFFWSTYLHASPLN</sequence>